<organism evidence="2 3">
    <name type="scientific">Triticum urartu</name>
    <name type="common">Red wild einkorn</name>
    <name type="synonym">Crithodium urartu</name>
    <dbReference type="NCBI Taxonomy" id="4572"/>
    <lineage>
        <taxon>Eukaryota</taxon>
        <taxon>Viridiplantae</taxon>
        <taxon>Streptophyta</taxon>
        <taxon>Embryophyta</taxon>
        <taxon>Tracheophyta</taxon>
        <taxon>Spermatophyta</taxon>
        <taxon>Magnoliopsida</taxon>
        <taxon>Liliopsida</taxon>
        <taxon>Poales</taxon>
        <taxon>Poaceae</taxon>
        <taxon>BOP clade</taxon>
        <taxon>Pooideae</taxon>
        <taxon>Triticodae</taxon>
        <taxon>Triticeae</taxon>
        <taxon>Triticinae</taxon>
        <taxon>Triticum</taxon>
    </lineage>
</organism>
<dbReference type="Proteomes" id="UP000015106">
    <property type="component" value="Chromosome 3"/>
</dbReference>
<reference evidence="2" key="3">
    <citation type="submission" date="2022-06" db="UniProtKB">
        <authorList>
            <consortium name="EnsemblPlants"/>
        </authorList>
    </citation>
    <scope>IDENTIFICATION</scope>
</reference>
<evidence type="ECO:0000313" key="2">
    <source>
        <dbReference type="EnsemblPlants" id="TuG1812G0300001502.01.T01.cds280514"/>
    </source>
</evidence>
<reference evidence="2" key="2">
    <citation type="submission" date="2018-03" db="EMBL/GenBank/DDBJ databases">
        <title>The Triticum urartu genome reveals the dynamic nature of wheat genome evolution.</title>
        <authorList>
            <person name="Ling H."/>
            <person name="Ma B."/>
            <person name="Shi X."/>
            <person name="Liu H."/>
            <person name="Dong L."/>
            <person name="Sun H."/>
            <person name="Cao Y."/>
            <person name="Gao Q."/>
            <person name="Zheng S."/>
            <person name="Li Y."/>
            <person name="Yu Y."/>
            <person name="Du H."/>
            <person name="Qi M."/>
            <person name="Li Y."/>
            <person name="Yu H."/>
            <person name="Cui Y."/>
            <person name="Wang N."/>
            <person name="Chen C."/>
            <person name="Wu H."/>
            <person name="Zhao Y."/>
            <person name="Zhang J."/>
            <person name="Li Y."/>
            <person name="Zhou W."/>
            <person name="Zhang B."/>
            <person name="Hu W."/>
            <person name="Eijk M."/>
            <person name="Tang J."/>
            <person name="Witsenboer H."/>
            <person name="Zhao S."/>
            <person name="Li Z."/>
            <person name="Zhang A."/>
            <person name="Wang D."/>
            <person name="Liang C."/>
        </authorList>
    </citation>
    <scope>NUCLEOTIDE SEQUENCE [LARGE SCALE GENOMIC DNA]</scope>
    <source>
        <strain evidence="2">cv. G1812</strain>
    </source>
</reference>
<dbReference type="AlphaFoldDB" id="A0A8R7PP62"/>
<evidence type="ECO:0000256" key="1">
    <source>
        <dbReference type="SAM" id="MobiDB-lite"/>
    </source>
</evidence>
<evidence type="ECO:0000313" key="3">
    <source>
        <dbReference type="Proteomes" id="UP000015106"/>
    </source>
</evidence>
<accession>A0A8R7PP62</accession>
<feature type="region of interest" description="Disordered" evidence="1">
    <location>
        <begin position="40"/>
        <end position="76"/>
    </location>
</feature>
<proteinExistence type="predicted"/>
<dbReference type="EnsemblPlants" id="TuG1812G0300001502.01.T01">
    <property type="protein sequence ID" value="TuG1812G0300001502.01.T01.cds280514"/>
    <property type="gene ID" value="TuG1812G0300001502.01"/>
</dbReference>
<dbReference type="Gramene" id="TuG1812G0300001502.01.T01">
    <property type="protein sequence ID" value="TuG1812G0300001502.01.T01.cds280514"/>
    <property type="gene ID" value="TuG1812G0300001502.01"/>
</dbReference>
<keyword evidence="3" id="KW-1185">Reference proteome</keyword>
<feature type="compositionally biased region" description="Polar residues" evidence="1">
    <location>
        <begin position="45"/>
        <end position="60"/>
    </location>
</feature>
<sequence length="76" mass="8508">MAVAGTRWIHKIYSQTNTITVVNFVGSMLKQHKRTQCLIRRSHGDTSSPLRTRARSTGQQRRAYGGRISSCCARSA</sequence>
<protein>
    <submittedName>
        <fullName evidence="2">Uncharacterized protein</fullName>
    </submittedName>
</protein>
<reference evidence="3" key="1">
    <citation type="journal article" date="2013" name="Nature">
        <title>Draft genome of the wheat A-genome progenitor Triticum urartu.</title>
        <authorList>
            <person name="Ling H.Q."/>
            <person name="Zhao S."/>
            <person name="Liu D."/>
            <person name="Wang J."/>
            <person name="Sun H."/>
            <person name="Zhang C."/>
            <person name="Fan H."/>
            <person name="Li D."/>
            <person name="Dong L."/>
            <person name="Tao Y."/>
            <person name="Gao C."/>
            <person name="Wu H."/>
            <person name="Li Y."/>
            <person name="Cui Y."/>
            <person name="Guo X."/>
            <person name="Zheng S."/>
            <person name="Wang B."/>
            <person name="Yu K."/>
            <person name="Liang Q."/>
            <person name="Yang W."/>
            <person name="Lou X."/>
            <person name="Chen J."/>
            <person name="Feng M."/>
            <person name="Jian J."/>
            <person name="Zhang X."/>
            <person name="Luo G."/>
            <person name="Jiang Y."/>
            <person name="Liu J."/>
            <person name="Wang Z."/>
            <person name="Sha Y."/>
            <person name="Zhang B."/>
            <person name="Wu H."/>
            <person name="Tang D."/>
            <person name="Shen Q."/>
            <person name="Xue P."/>
            <person name="Zou S."/>
            <person name="Wang X."/>
            <person name="Liu X."/>
            <person name="Wang F."/>
            <person name="Yang Y."/>
            <person name="An X."/>
            <person name="Dong Z."/>
            <person name="Zhang K."/>
            <person name="Zhang X."/>
            <person name="Luo M.C."/>
            <person name="Dvorak J."/>
            <person name="Tong Y."/>
            <person name="Wang J."/>
            <person name="Yang H."/>
            <person name="Li Z."/>
            <person name="Wang D."/>
            <person name="Zhang A."/>
            <person name="Wang J."/>
        </authorList>
    </citation>
    <scope>NUCLEOTIDE SEQUENCE</scope>
    <source>
        <strain evidence="3">cv. G1812</strain>
    </source>
</reference>
<name>A0A8R7PP62_TRIUA</name>